<reference evidence="4 5" key="1">
    <citation type="submission" date="2016-01" db="EMBL/GenBank/DDBJ databases">
        <title>The new phylogeny of the genus Mycobacterium.</title>
        <authorList>
            <person name="Tarcisio F."/>
            <person name="Conor M."/>
            <person name="Antonella G."/>
            <person name="Elisabetta G."/>
            <person name="Giulia F.S."/>
            <person name="Sara T."/>
            <person name="Anna F."/>
            <person name="Clotilde B."/>
            <person name="Roberto B."/>
            <person name="Veronica D.S."/>
            <person name="Fabio R."/>
            <person name="Monica P."/>
            <person name="Olivier J."/>
            <person name="Enrico T."/>
            <person name="Nicola S."/>
        </authorList>
    </citation>
    <scope>NUCLEOTIDE SEQUENCE [LARGE SCALE GENOMIC DNA]</scope>
    <source>
        <strain evidence="4 5">DSM 44164</strain>
    </source>
</reference>
<dbReference type="AlphaFoldDB" id="A0A1X1Z6S7"/>
<feature type="domain" description="Sigma-54 factor interaction" evidence="3">
    <location>
        <begin position="108"/>
        <end position="247"/>
    </location>
</feature>
<dbReference type="InterPro" id="IPR002078">
    <property type="entry name" value="Sigma_54_int"/>
</dbReference>
<name>A0A1X1Z6S7_MYCNO</name>
<evidence type="ECO:0000256" key="2">
    <source>
        <dbReference type="SAM" id="MobiDB-lite"/>
    </source>
</evidence>
<dbReference type="RefSeq" id="WP_064996175.1">
    <property type="nucleotide sequence ID" value="NZ_LQPI01000053.1"/>
</dbReference>
<evidence type="ECO:0000313" key="5">
    <source>
        <dbReference type="Proteomes" id="UP000193108"/>
    </source>
</evidence>
<dbReference type="EMBL" id="LQPI01000053">
    <property type="protein sequence ID" value="ORW19103.1"/>
    <property type="molecule type" value="Genomic_DNA"/>
</dbReference>
<evidence type="ECO:0000313" key="4">
    <source>
        <dbReference type="EMBL" id="ORW19103.1"/>
    </source>
</evidence>
<feature type="region of interest" description="Disordered" evidence="2">
    <location>
        <begin position="323"/>
        <end position="347"/>
    </location>
</feature>
<accession>A0A1X1Z6S7</accession>
<feature type="coiled-coil region" evidence="1">
    <location>
        <begin position="24"/>
        <end position="90"/>
    </location>
</feature>
<keyword evidence="5" id="KW-1185">Reference proteome</keyword>
<dbReference type="Proteomes" id="UP000193108">
    <property type="component" value="Unassembled WGS sequence"/>
</dbReference>
<keyword evidence="1" id="KW-0175">Coiled coil</keyword>
<evidence type="ECO:0000256" key="1">
    <source>
        <dbReference type="SAM" id="Coils"/>
    </source>
</evidence>
<organism evidence="4 5">
    <name type="scientific">Mycolicibacter nonchromogenicus</name>
    <name type="common">Mycobacterium nonchromogenicum</name>
    <dbReference type="NCBI Taxonomy" id="1782"/>
    <lineage>
        <taxon>Bacteria</taxon>
        <taxon>Bacillati</taxon>
        <taxon>Actinomycetota</taxon>
        <taxon>Actinomycetes</taxon>
        <taxon>Mycobacteriales</taxon>
        <taxon>Mycobacteriaceae</taxon>
        <taxon>Mycolicibacter</taxon>
    </lineage>
</organism>
<dbReference type="STRING" id="1782.AWC18_14905"/>
<feature type="compositionally biased region" description="Low complexity" evidence="2">
    <location>
        <begin position="334"/>
        <end position="347"/>
    </location>
</feature>
<evidence type="ECO:0000259" key="3">
    <source>
        <dbReference type="PROSITE" id="PS50045"/>
    </source>
</evidence>
<dbReference type="PROSITE" id="PS50045">
    <property type="entry name" value="SIGMA54_INTERACT_4"/>
    <property type="match status" value="1"/>
</dbReference>
<gene>
    <name evidence="4" type="ORF">AWC18_14905</name>
</gene>
<protein>
    <recommendedName>
        <fullName evidence="3">Sigma-54 factor interaction domain-containing protein</fullName>
    </recommendedName>
</protein>
<dbReference type="GO" id="GO:0005524">
    <property type="term" value="F:ATP binding"/>
    <property type="evidence" value="ECO:0007669"/>
    <property type="project" value="InterPro"/>
</dbReference>
<comment type="caution">
    <text evidence="4">The sequence shown here is derived from an EMBL/GenBank/DDBJ whole genome shotgun (WGS) entry which is preliminary data.</text>
</comment>
<sequence length="347" mass="39602">MALEIPEFETQIRGFDRNEVADYIARLQHEIDLLADRSKSLEASKAQTLIDREQLVAEVTRLHNDVKRMTAEAEAERQRLTAELAQLRSQFEQVTGPVDSVEGMSDRIARMMRIASEEARRTKELARQDAEALTEELREQLEAAKYDRIAGTEALAEFQASTNARRAKILETATQEAEQILQLAHEERSRIIREIEEAERSRRELYQRLAEEDERNRRAAQESLDEQIKLAWEEDERNRRDAQHRLDQKMKAAWEQAEANIAKLDEEARLEASSLIAGTKREAKVITERTAAEVELLKRERAGIVTHLSEIKNWIDTTVGGSLPMADLPDEPAAEAADVPEAQQDAD</sequence>
<feature type="coiled-coil region" evidence="1">
    <location>
        <begin position="116"/>
        <end position="230"/>
    </location>
</feature>
<proteinExistence type="predicted"/>
<dbReference type="GO" id="GO:0006355">
    <property type="term" value="P:regulation of DNA-templated transcription"/>
    <property type="evidence" value="ECO:0007669"/>
    <property type="project" value="InterPro"/>
</dbReference>